<dbReference type="EMBL" id="RKLT01000001">
    <property type="protein sequence ID" value="MBX0294221.1"/>
    <property type="molecule type" value="Genomic_DNA"/>
</dbReference>
<dbReference type="Proteomes" id="UP001430455">
    <property type="component" value="Unassembled WGS sequence"/>
</dbReference>
<name>A0AAW4P8Z9_9EURY</name>
<dbReference type="AlphaFoldDB" id="A0AAW4P8Z9"/>
<reference evidence="3 4" key="1">
    <citation type="submission" date="2021-06" db="EMBL/GenBank/DDBJ databases">
        <title>Halomicroarcula sp. a new haloarchaeum isolated from saline soil.</title>
        <authorList>
            <person name="Duran-Viseras A."/>
            <person name="Sanchez-Porro C."/>
            <person name="Ventosa A."/>
        </authorList>
    </citation>
    <scope>NUCLEOTIDE SEQUENCE [LARGE SCALE GENOMIC DNA]</scope>
    <source>
        <strain evidence="3 4">F27</strain>
    </source>
</reference>
<protein>
    <submittedName>
        <fullName evidence="3">Uncharacterized protein</fullName>
    </submittedName>
</protein>
<proteinExistence type="predicted"/>
<keyword evidence="2" id="KW-1133">Transmembrane helix</keyword>
<gene>
    <name evidence="3" type="ORF">EGH23_04910</name>
</gene>
<feature type="compositionally biased region" description="Basic and acidic residues" evidence="1">
    <location>
        <begin position="94"/>
        <end position="103"/>
    </location>
</feature>
<dbReference type="InterPro" id="IPR058379">
    <property type="entry name" value="DUF8066"/>
</dbReference>
<dbReference type="Pfam" id="PF26262">
    <property type="entry name" value="DUF8066"/>
    <property type="match status" value="1"/>
</dbReference>
<organism evidence="3 4">
    <name type="scientific">Haloarcula nitratireducens</name>
    <dbReference type="NCBI Taxonomy" id="2487749"/>
    <lineage>
        <taxon>Archaea</taxon>
        <taxon>Methanobacteriati</taxon>
        <taxon>Methanobacteriota</taxon>
        <taxon>Stenosarchaea group</taxon>
        <taxon>Halobacteria</taxon>
        <taxon>Halobacteriales</taxon>
        <taxon>Haloarculaceae</taxon>
        <taxon>Haloarcula</taxon>
    </lineage>
</organism>
<evidence type="ECO:0000313" key="4">
    <source>
        <dbReference type="Proteomes" id="UP001430455"/>
    </source>
</evidence>
<evidence type="ECO:0000256" key="2">
    <source>
        <dbReference type="SAM" id="Phobius"/>
    </source>
</evidence>
<feature type="transmembrane region" description="Helical" evidence="2">
    <location>
        <begin position="12"/>
        <end position="34"/>
    </location>
</feature>
<feature type="transmembrane region" description="Helical" evidence="2">
    <location>
        <begin position="40"/>
        <end position="59"/>
    </location>
</feature>
<keyword evidence="4" id="KW-1185">Reference proteome</keyword>
<feature type="region of interest" description="Disordered" evidence="1">
    <location>
        <begin position="69"/>
        <end position="103"/>
    </location>
</feature>
<keyword evidence="2" id="KW-0472">Membrane</keyword>
<comment type="caution">
    <text evidence="3">The sequence shown here is derived from an EMBL/GenBank/DDBJ whole genome shotgun (WGS) entry which is preliminary data.</text>
</comment>
<accession>A0AAW4P8Z9</accession>
<keyword evidence="2" id="KW-0812">Transmembrane</keyword>
<evidence type="ECO:0000313" key="3">
    <source>
        <dbReference type="EMBL" id="MBX0294221.1"/>
    </source>
</evidence>
<sequence length="103" mass="11268">MPSETTDRTLEIGLATLSALILAYSLVIQGTILLGSLAVAVVWLVYLFHRFVLVLARIASALEQLAQRRVEDPTTAETTEAEATEATATAQPTDSHREPEREF</sequence>
<evidence type="ECO:0000256" key="1">
    <source>
        <dbReference type="SAM" id="MobiDB-lite"/>
    </source>
</evidence>
<dbReference type="RefSeq" id="WP_220578891.1">
    <property type="nucleotide sequence ID" value="NZ_RKLT01000001.1"/>
</dbReference>